<reference evidence="1 2" key="1">
    <citation type="submission" date="2020-08" db="EMBL/GenBank/DDBJ databases">
        <title>Sequencing the genomes of 1000 actinobacteria strains.</title>
        <authorList>
            <person name="Klenk H.-P."/>
        </authorList>
    </citation>
    <scope>NUCLEOTIDE SEQUENCE [LARGE SCALE GENOMIC DNA]</scope>
    <source>
        <strain evidence="1 2">DSM 28238</strain>
    </source>
</reference>
<accession>A0A7W5XJN5</accession>
<evidence type="ECO:0000313" key="1">
    <source>
        <dbReference type="EMBL" id="MBB3666527.1"/>
    </source>
</evidence>
<sequence>MKNGALTQAVAILLVVLLFAGIGLGAIGTL</sequence>
<evidence type="ECO:0000313" key="2">
    <source>
        <dbReference type="Proteomes" id="UP000547528"/>
    </source>
</evidence>
<name>A0A7W5XJN5_9MICC</name>
<organism evidence="1 2">
    <name type="scientific">Garicola koreensis</name>
    <dbReference type="NCBI Taxonomy" id="1262554"/>
    <lineage>
        <taxon>Bacteria</taxon>
        <taxon>Bacillati</taxon>
        <taxon>Actinomycetota</taxon>
        <taxon>Actinomycetes</taxon>
        <taxon>Micrococcales</taxon>
        <taxon>Micrococcaceae</taxon>
        <taxon>Garicola</taxon>
    </lineage>
</organism>
<dbReference type="Proteomes" id="UP000547528">
    <property type="component" value="Unassembled WGS sequence"/>
</dbReference>
<dbReference type="EMBL" id="JACIBT010000001">
    <property type="protein sequence ID" value="MBB3666527.1"/>
    <property type="molecule type" value="Genomic_DNA"/>
</dbReference>
<keyword evidence="2" id="KW-1185">Reference proteome</keyword>
<comment type="caution">
    <text evidence="1">The sequence shown here is derived from an EMBL/GenBank/DDBJ whole genome shotgun (WGS) entry which is preliminary data.</text>
</comment>
<protein>
    <submittedName>
        <fullName evidence="1">Uncharacterized protein</fullName>
    </submittedName>
</protein>
<proteinExistence type="predicted"/>
<gene>
    <name evidence="1" type="ORF">FHX47_000120</name>
</gene>
<dbReference type="AlphaFoldDB" id="A0A7W5XJN5"/>